<dbReference type="SUPFAM" id="SSF88723">
    <property type="entry name" value="PIN domain-like"/>
    <property type="match status" value="1"/>
</dbReference>
<dbReference type="InterPro" id="IPR002716">
    <property type="entry name" value="PIN_dom"/>
</dbReference>
<accession>A0A2A9D5S7</accession>
<comment type="function">
    <text evidence="8">Toxic component of a toxin-antitoxin (TA) system. An RNase.</text>
</comment>
<dbReference type="Pfam" id="PF01850">
    <property type="entry name" value="PIN"/>
    <property type="match status" value="1"/>
</dbReference>
<keyword evidence="6 8" id="KW-0460">Magnesium</keyword>
<evidence type="ECO:0000256" key="4">
    <source>
        <dbReference type="ARBA" id="ARBA00022723"/>
    </source>
</evidence>
<dbReference type="EMBL" id="PDJD01000001">
    <property type="protein sequence ID" value="PFG21199.1"/>
    <property type="molecule type" value="Genomic_DNA"/>
</dbReference>
<evidence type="ECO:0000256" key="6">
    <source>
        <dbReference type="ARBA" id="ARBA00022842"/>
    </source>
</evidence>
<dbReference type="RefSeq" id="WP_169925992.1">
    <property type="nucleotide sequence ID" value="NZ_PDJD01000001.1"/>
</dbReference>
<keyword evidence="4 8" id="KW-0479">Metal-binding</keyword>
<feature type="binding site" evidence="8">
    <location>
        <position position="95"/>
    </location>
    <ligand>
        <name>Mg(2+)</name>
        <dbReference type="ChEBI" id="CHEBI:18420"/>
    </ligand>
</feature>
<feature type="binding site" evidence="8">
    <location>
        <position position="5"/>
    </location>
    <ligand>
        <name>Mg(2+)</name>
        <dbReference type="ChEBI" id="CHEBI:18420"/>
    </ligand>
</feature>
<dbReference type="HAMAP" id="MF_00265">
    <property type="entry name" value="VapC_Nob1"/>
    <property type="match status" value="1"/>
</dbReference>
<comment type="caution">
    <text evidence="10">The sequence shown here is derived from an EMBL/GenBank/DDBJ whole genome shotgun (WGS) entry which is preliminary data.</text>
</comment>
<dbReference type="Gene3D" id="3.40.50.1010">
    <property type="entry name" value="5'-nuclease"/>
    <property type="match status" value="1"/>
</dbReference>
<dbReference type="GO" id="GO:0000287">
    <property type="term" value="F:magnesium ion binding"/>
    <property type="evidence" value="ECO:0007669"/>
    <property type="project" value="UniProtKB-UniRule"/>
</dbReference>
<evidence type="ECO:0000256" key="5">
    <source>
        <dbReference type="ARBA" id="ARBA00022801"/>
    </source>
</evidence>
<dbReference type="InterPro" id="IPR022907">
    <property type="entry name" value="VapC_family"/>
</dbReference>
<dbReference type="PANTHER" id="PTHR33653">
    <property type="entry name" value="RIBONUCLEASE VAPC2"/>
    <property type="match status" value="1"/>
</dbReference>
<dbReference type="EC" id="3.1.-.-" evidence="8"/>
<keyword evidence="2 8" id="KW-1277">Toxin-antitoxin system</keyword>
<dbReference type="InterPro" id="IPR050556">
    <property type="entry name" value="Type_II_TA_system_RNase"/>
</dbReference>
<gene>
    <name evidence="8" type="primary">vapC</name>
    <name evidence="10" type="ORF">ATL40_2822</name>
</gene>
<evidence type="ECO:0000313" key="11">
    <source>
        <dbReference type="Proteomes" id="UP000224915"/>
    </source>
</evidence>
<dbReference type="PANTHER" id="PTHR33653:SF1">
    <property type="entry name" value="RIBONUCLEASE VAPC2"/>
    <property type="match status" value="1"/>
</dbReference>
<dbReference type="CDD" id="cd18756">
    <property type="entry name" value="PIN_MtVapC15-VapC11-like"/>
    <property type="match status" value="1"/>
</dbReference>
<proteinExistence type="inferred from homology"/>
<evidence type="ECO:0000259" key="9">
    <source>
        <dbReference type="Pfam" id="PF01850"/>
    </source>
</evidence>
<dbReference type="AlphaFoldDB" id="A0A2A9D5S7"/>
<sequence length="131" mass="14251">MILADTSLWIEFLRGTDSRACTFVREHVGLDLAATEPVLMELLAGSRPGAQADRVDQLLRAQSWCHIDPVLDFRGAADVFHAARSAGRQPRALTDCLIAAIALRLGITLAHRDTDYAAIAATTGLRTIDLR</sequence>
<dbReference type="GO" id="GO:0004540">
    <property type="term" value="F:RNA nuclease activity"/>
    <property type="evidence" value="ECO:0007669"/>
    <property type="project" value="InterPro"/>
</dbReference>
<comment type="similarity">
    <text evidence="7 8">Belongs to the PINc/VapC protein family.</text>
</comment>
<name>A0A2A9D5S7_9MICO</name>
<protein>
    <recommendedName>
        <fullName evidence="8">Ribonuclease VapC</fullName>
        <shortName evidence="8">RNase VapC</shortName>
        <ecNumber evidence="8">3.1.-.-</ecNumber>
    </recommendedName>
    <alternativeName>
        <fullName evidence="8">Toxin VapC</fullName>
    </alternativeName>
</protein>
<evidence type="ECO:0000256" key="7">
    <source>
        <dbReference type="ARBA" id="ARBA00038093"/>
    </source>
</evidence>
<feature type="domain" description="PIN" evidence="9">
    <location>
        <begin position="2"/>
        <end position="120"/>
    </location>
</feature>
<keyword evidence="3 8" id="KW-0540">Nuclease</keyword>
<evidence type="ECO:0000256" key="2">
    <source>
        <dbReference type="ARBA" id="ARBA00022649"/>
    </source>
</evidence>
<keyword evidence="11" id="KW-1185">Reference proteome</keyword>
<organism evidence="10 11">
    <name type="scientific">Serinibacter salmoneus</name>
    <dbReference type="NCBI Taxonomy" id="556530"/>
    <lineage>
        <taxon>Bacteria</taxon>
        <taxon>Bacillati</taxon>
        <taxon>Actinomycetota</taxon>
        <taxon>Actinomycetes</taxon>
        <taxon>Micrococcales</taxon>
        <taxon>Beutenbergiaceae</taxon>
        <taxon>Serinibacter</taxon>
    </lineage>
</organism>
<dbReference type="InterPro" id="IPR029060">
    <property type="entry name" value="PIN-like_dom_sf"/>
</dbReference>
<comment type="cofactor">
    <cofactor evidence="1 8">
        <name>Mg(2+)</name>
        <dbReference type="ChEBI" id="CHEBI:18420"/>
    </cofactor>
</comment>
<dbReference type="GO" id="GO:0090729">
    <property type="term" value="F:toxin activity"/>
    <property type="evidence" value="ECO:0007669"/>
    <property type="project" value="UniProtKB-KW"/>
</dbReference>
<keyword evidence="8" id="KW-0800">Toxin</keyword>
<dbReference type="GO" id="GO:0016787">
    <property type="term" value="F:hydrolase activity"/>
    <property type="evidence" value="ECO:0007669"/>
    <property type="project" value="UniProtKB-KW"/>
</dbReference>
<dbReference type="Proteomes" id="UP000224915">
    <property type="component" value="Unassembled WGS sequence"/>
</dbReference>
<evidence type="ECO:0000256" key="8">
    <source>
        <dbReference type="HAMAP-Rule" id="MF_00265"/>
    </source>
</evidence>
<evidence type="ECO:0000256" key="1">
    <source>
        <dbReference type="ARBA" id="ARBA00001946"/>
    </source>
</evidence>
<evidence type="ECO:0000256" key="3">
    <source>
        <dbReference type="ARBA" id="ARBA00022722"/>
    </source>
</evidence>
<keyword evidence="5 8" id="KW-0378">Hydrolase</keyword>
<reference evidence="10 11" key="1">
    <citation type="submission" date="2017-10" db="EMBL/GenBank/DDBJ databases">
        <title>Sequencing the genomes of 1000 actinobacteria strains.</title>
        <authorList>
            <person name="Klenk H.-P."/>
        </authorList>
    </citation>
    <scope>NUCLEOTIDE SEQUENCE [LARGE SCALE GENOMIC DNA]</scope>
    <source>
        <strain evidence="10 11">DSM 21801</strain>
    </source>
</reference>
<evidence type="ECO:0000313" key="10">
    <source>
        <dbReference type="EMBL" id="PFG21199.1"/>
    </source>
</evidence>